<dbReference type="InterPro" id="IPR009057">
    <property type="entry name" value="Homeodomain-like_sf"/>
</dbReference>
<dbReference type="EMBL" id="JROO01000009">
    <property type="protein sequence ID" value="KIH99823.1"/>
    <property type="molecule type" value="Genomic_DNA"/>
</dbReference>
<protein>
    <submittedName>
        <fullName evidence="6">TetR family transcriptional regulator</fullName>
    </submittedName>
</protein>
<dbReference type="PRINTS" id="PR00455">
    <property type="entry name" value="HTHTETR"/>
</dbReference>
<dbReference type="Proteomes" id="UP000031675">
    <property type="component" value="Unassembled WGS sequence"/>
</dbReference>
<keyword evidence="2 4" id="KW-0238">DNA-binding</keyword>
<feature type="DNA-binding region" description="H-T-H motif" evidence="4">
    <location>
        <begin position="41"/>
        <end position="60"/>
    </location>
</feature>
<dbReference type="GO" id="GO:0000976">
    <property type="term" value="F:transcription cis-regulatory region binding"/>
    <property type="evidence" value="ECO:0007669"/>
    <property type="project" value="TreeGrafter"/>
</dbReference>
<organism evidence="6 7">
    <name type="scientific">Streptomonospora alba</name>
    <dbReference type="NCBI Taxonomy" id="183763"/>
    <lineage>
        <taxon>Bacteria</taxon>
        <taxon>Bacillati</taxon>
        <taxon>Actinomycetota</taxon>
        <taxon>Actinomycetes</taxon>
        <taxon>Streptosporangiales</taxon>
        <taxon>Nocardiopsidaceae</taxon>
        <taxon>Streptomonospora</taxon>
    </lineage>
</organism>
<dbReference type="SUPFAM" id="SSF46689">
    <property type="entry name" value="Homeodomain-like"/>
    <property type="match status" value="1"/>
</dbReference>
<dbReference type="InterPro" id="IPR001647">
    <property type="entry name" value="HTH_TetR"/>
</dbReference>
<dbReference type="STRING" id="183763.LP52_06160"/>
<dbReference type="GO" id="GO:0003700">
    <property type="term" value="F:DNA-binding transcription factor activity"/>
    <property type="evidence" value="ECO:0007669"/>
    <property type="project" value="TreeGrafter"/>
</dbReference>
<evidence type="ECO:0000313" key="6">
    <source>
        <dbReference type="EMBL" id="KIH99823.1"/>
    </source>
</evidence>
<sequence>MPPGSAARSGTAGLRADALHNRNRILEVAGDLLAERGLDVPMAAIARHAGVGVATLYRRFPTRQALVREVFADRFAACASAVEDALAAPDPWTAFRTAVEQVCAVQAGDRGFNSAFVSAYFQEFGVGGELDRVMRGLTELTRRAKDAGRLRADFAAEDFTLLVMANSGISVQPSEAAQAASRRLVAYLLDAFRADRAGPADPLPPPAPLDLYDVLRPR</sequence>
<gene>
    <name evidence="6" type="ORF">LP52_06160</name>
</gene>
<dbReference type="InterPro" id="IPR036271">
    <property type="entry name" value="Tet_transcr_reg_TetR-rel_C_sf"/>
</dbReference>
<dbReference type="InterPro" id="IPR050109">
    <property type="entry name" value="HTH-type_TetR-like_transc_reg"/>
</dbReference>
<accession>A0A0C2G8R4</accession>
<proteinExistence type="predicted"/>
<dbReference type="PANTHER" id="PTHR30055">
    <property type="entry name" value="HTH-TYPE TRANSCRIPTIONAL REGULATOR RUTR"/>
    <property type="match status" value="1"/>
</dbReference>
<dbReference type="OrthoDB" id="9795011at2"/>
<dbReference type="PANTHER" id="PTHR30055:SF234">
    <property type="entry name" value="HTH-TYPE TRANSCRIPTIONAL REGULATOR BETI"/>
    <property type="match status" value="1"/>
</dbReference>
<keyword evidence="7" id="KW-1185">Reference proteome</keyword>
<name>A0A0C2G8R4_9ACTN</name>
<evidence type="ECO:0000256" key="2">
    <source>
        <dbReference type="ARBA" id="ARBA00023125"/>
    </source>
</evidence>
<keyword evidence="1" id="KW-0805">Transcription regulation</keyword>
<evidence type="ECO:0000259" key="5">
    <source>
        <dbReference type="PROSITE" id="PS50977"/>
    </source>
</evidence>
<reference evidence="7" key="1">
    <citation type="journal article" date="2015" name="Chem. Biol.">
        <title>Structure, bioactivity, and resistance mechanism of streptomonomicin, an unusual lasso Peptide from an understudied halophilic actinomycete.</title>
        <authorList>
            <person name="Metelev M."/>
            <person name="Tietz J.I."/>
            <person name="Melby J.O."/>
            <person name="Blair P.M."/>
            <person name="Zhu L."/>
            <person name="Livnat I."/>
            <person name="Severinov K."/>
            <person name="Mitchell D.A."/>
        </authorList>
    </citation>
    <scope>NUCLEOTIDE SEQUENCE [LARGE SCALE GENOMIC DNA]</scope>
    <source>
        <strain evidence="7">YIM 90003</strain>
    </source>
</reference>
<evidence type="ECO:0000256" key="3">
    <source>
        <dbReference type="ARBA" id="ARBA00023163"/>
    </source>
</evidence>
<evidence type="ECO:0000256" key="1">
    <source>
        <dbReference type="ARBA" id="ARBA00023015"/>
    </source>
</evidence>
<evidence type="ECO:0000256" key="4">
    <source>
        <dbReference type="PROSITE-ProRule" id="PRU00335"/>
    </source>
</evidence>
<dbReference type="RefSeq" id="WP_040271558.1">
    <property type="nucleotide sequence ID" value="NZ_JROO01000009.1"/>
</dbReference>
<feature type="domain" description="HTH tetR-type" evidence="5">
    <location>
        <begin position="19"/>
        <end position="78"/>
    </location>
</feature>
<dbReference type="Gene3D" id="1.10.357.10">
    <property type="entry name" value="Tetracycline Repressor, domain 2"/>
    <property type="match status" value="1"/>
</dbReference>
<keyword evidence="3" id="KW-0804">Transcription</keyword>
<comment type="caution">
    <text evidence="6">The sequence shown here is derived from an EMBL/GenBank/DDBJ whole genome shotgun (WGS) entry which is preliminary data.</text>
</comment>
<dbReference type="Pfam" id="PF00440">
    <property type="entry name" value="TetR_N"/>
    <property type="match status" value="1"/>
</dbReference>
<dbReference type="PROSITE" id="PS50977">
    <property type="entry name" value="HTH_TETR_2"/>
    <property type="match status" value="1"/>
</dbReference>
<dbReference type="AlphaFoldDB" id="A0A0C2G8R4"/>
<evidence type="ECO:0000313" key="7">
    <source>
        <dbReference type="Proteomes" id="UP000031675"/>
    </source>
</evidence>
<dbReference type="SUPFAM" id="SSF48498">
    <property type="entry name" value="Tetracyclin repressor-like, C-terminal domain"/>
    <property type="match status" value="1"/>
</dbReference>